<dbReference type="SUPFAM" id="SSF51971">
    <property type="entry name" value="Nucleotide-binding domain"/>
    <property type="match status" value="2"/>
</dbReference>
<reference evidence="6 7" key="1">
    <citation type="submission" date="2021-12" db="EMBL/GenBank/DDBJ databases">
        <title>Discovery of the Pendulisporaceae a myxobacterial family with distinct sporulation behavior and unique specialized metabolism.</title>
        <authorList>
            <person name="Garcia R."/>
            <person name="Popoff A."/>
            <person name="Bader C.D."/>
            <person name="Loehr J."/>
            <person name="Walesch S."/>
            <person name="Walt C."/>
            <person name="Boldt J."/>
            <person name="Bunk B."/>
            <person name="Haeckl F.J.F.P.J."/>
            <person name="Gunesch A.P."/>
            <person name="Birkelbach J."/>
            <person name="Nuebel U."/>
            <person name="Pietschmann T."/>
            <person name="Bach T."/>
            <person name="Mueller R."/>
        </authorList>
    </citation>
    <scope>NUCLEOTIDE SEQUENCE [LARGE SCALE GENOMIC DNA]</scope>
    <source>
        <strain evidence="6 7">MSr11954</strain>
    </source>
</reference>
<keyword evidence="7" id="KW-1185">Reference proteome</keyword>
<organism evidence="6 7">
    <name type="scientific">Pendulispora albinea</name>
    <dbReference type="NCBI Taxonomy" id="2741071"/>
    <lineage>
        <taxon>Bacteria</taxon>
        <taxon>Pseudomonadati</taxon>
        <taxon>Myxococcota</taxon>
        <taxon>Myxococcia</taxon>
        <taxon>Myxococcales</taxon>
        <taxon>Sorangiineae</taxon>
        <taxon>Pendulisporaceae</taxon>
        <taxon>Pendulispora</taxon>
    </lineage>
</organism>
<evidence type="ECO:0000313" key="6">
    <source>
        <dbReference type="EMBL" id="WXB14110.1"/>
    </source>
</evidence>
<dbReference type="InterPro" id="IPR036188">
    <property type="entry name" value="FAD/NAD-bd_sf"/>
</dbReference>
<dbReference type="NCBIfam" id="TIGR01317">
    <property type="entry name" value="GOGAT_sm_gam"/>
    <property type="match status" value="1"/>
</dbReference>
<sequence length="474" mass="50977">MGDPTGFLKLGRRPSKERPVEERVEDYREFVLPLPDGEVREEAARCMDCGVPFCHGSCPLGNLIPEWNDLMYRGEVERAMSRLFETNNFPEVTGRICPAPCEGSCVLALDGDAVRIKAIEKTIADETFERSLVPRVSAVRTGKRVAIVGSGPAGLAAAQQLAREGHEVTLFEKDDRVGGLLRYGIPDFKLEKGGLDRRLEQLAAEGVRFVTNADIGGAVSVQDLRSEHDAVVLACGAQIPRDLPVPGRELRGIHFAMDFLTLQNRRVAGDDVEGGLVATGKHVVVIGGGDTGSDCVGTSHRHKAASVLQLEILPRPPDARPRENPWPAWPLVLRTSSSHQEGGSRDWSVLTRRFIGDANGNVTALEAVRAEILPDRSVRAVEGTEFTVPCDLALLAMGFTGPVRTIPTALGLALDARGNVATDSEGRTNAPGVFACGDMSRGQSLVVWAIADGRRVARGVDRYLSAAVSTRIAG</sequence>
<evidence type="ECO:0000256" key="2">
    <source>
        <dbReference type="ARBA" id="ARBA00023002"/>
    </source>
</evidence>
<keyword evidence="2" id="KW-0560">Oxidoreductase</keyword>
<dbReference type="Gene3D" id="1.10.1060.10">
    <property type="entry name" value="Alpha-helical ferredoxin"/>
    <property type="match status" value="1"/>
</dbReference>
<accession>A0ABZ2LUT6</accession>
<evidence type="ECO:0000256" key="3">
    <source>
        <dbReference type="ARBA" id="ARBA00023164"/>
    </source>
</evidence>
<dbReference type="PANTHER" id="PTHR43100">
    <property type="entry name" value="GLUTAMATE SYNTHASE [NADPH] SMALL CHAIN"/>
    <property type="match status" value="1"/>
</dbReference>
<dbReference type="InterPro" id="IPR051394">
    <property type="entry name" value="Glutamate_Synthase"/>
</dbReference>
<dbReference type="Gene3D" id="3.50.50.60">
    <property type="entry name" value="FAD/NAD(P)-binding domain"/>
    <property type="match status" value="3"/>
</dbReference>
<dbReference type="EMBL" id="CP089984">
    <property type="protein sequence ID" value="WXB14110.1"/>
    <property type="molecule type" value="Genomic_DNA"/>
</dbReference>
<dbReference type="SUPFAM" id="SSF46548">
    <property type="entry name" value="alpha-helical ferredoxin"/>
    <property type="match status" value="1"/>
</dbReference>
<evidence type="ECO:0000313" key="7">
    <source>
        <dbReference type="Proteomes" id="UP001370348"/>
    </source>
</evidence>
<dbReference type="Proteomes" id="UP001370348">
    <property type="component" value="Chromosome"/>
</dbReference>
<dbReference type="InterPro" id="IPR009051">
    <property type="entry name" value="Helical_ferredxn"/>
</dbReference>
<feature type="domain" description="4Fe-4S ferredoxin-type" evidence="5">
    <location>
        <begin position="37"/>
        <end position="68"/>
    </location>
</feature>
<dbReference type="RefSeq" id="WP_394823728.1">
    <property type="nucleotide sequence ID" value="NZ_CP089984.1"/>
</dbReference>
<dbReference type="InterPro" id="IPR006005">
    <property type="entry name" value="Glut_synth_ssu1"/>
</dbReference>
<protein>
    <submittedName>
        <fullName evidence="6">Glutamate synthase subunit beta</fullName>
    </submittedName>
</protein>
<comment type="pathway">
    <text evidence="4">Amino-acid biosynthesis.</text>
</comment>
<dbReference type="PROSITE" id="PS51379">
    <property type="entry name" value="4FE4S_FER_2"/>
    <property type="match status" value="1"/>
</dbReference>
<proteinExistence type="predicted"/>
<dbReference type="InterPro" id="IPR023753">
    <property type="entry name" value="FAD/NAD-binding_dom"/>
</dbReference>
<dbReference type="InterPro" id="IPR017896">
    <property type="entry name" value="4Fe4S_Fe-S-bd"/>
</dbReference>
<dbReference type="PANTHER" id="PTHR43100:SF1">
    <property type="entry name" value="GLUTAMATE SYNTHASE [NADPH] SMALL CHAIN"/>
    <property type="match status" value="1"/>
</dbReference>
<keyword evidence="1" id="KW-0028">Amino-acid biosynthesis</keyword>
<evidence type="ECO:0000259" key="5">
    <source>
        <dbReference type="PROSITE" id="PS51379"/>
    </source>
</evidence>
<keyword evidence="3" id="KW-0314">Glutamate biosynthesis</keyword>
<name>A0ABZ2LUT6_9BACT</name>
<dbReference type="Pfam" id="PF07992">
    <property type="entry name" value="Pyr_redox_2"/>
    <property type="match status" value="2"/>
</dbReference>
<gene>
    <name evidence="6" type="ORF">LZC94_40555</name>
</gene>
<dbReference type="PRINTS" id="PR00419">
    <property type="entry name" value="ADXRDTASE"/>
</dbReference>
<evidence type="ECO:0000256" key="1">
    <source>
        <dbReference type="ARBA" id="ARBA00022605"/>
    </source>
</evidence>
<dbReference type="InterPro" id="IPR028261">
    <property type="entry name" value="DPD_II"/>
</dbReference>
<dbReference type="Pfam" id="PF14691">
    <property type="entry name" value="Fer4_20"/>
    <property type="match status" value="1"/>
</dbReference>
<evidence type="ECO:0000256" key="4">
    <source>
        <dbReference type="ARBA" id="ARBA00029440"/>
    </source>
</evidence>